<feature type="transmembrane region" description="Helical" evidence="9">
    <location>
        <begin position="91"/>
        <end position="107"/>
    </location>
</feature>
<evidence type="ECO:0000256" key="4">
    <source>
        <dbReference type="ARBA" id="ARBA00022741"/>
    </source>
</evidence>
<evidence type="ECO:0000256" key="1">
    <source>
        <dbReference type="ARBA" id="ARBA00004141"/>
    </source>
</evidence>
<dbReference type="SMART" id="SM00831">
    <property type="entry name" value="Cation_ATPase_N"/>
    <property type="match status" value="1"/>
</dbReference>
<evidence type="ECO:0000313" key="12">
    <source>
        <dbReference type="Proteomes" id="UP000717995"/>
    </source>
</evidence>
<name>A0ABS2IJ95_9GAMM</name>
<keyword evidence="7 9" id="KW-1133">Transmembrane helix</keyword>
<evidence type="ECO:0000259" key="10">
    <source>
        <dbReference type="SMART" id="SM00831"/>
    </source>
</evidence>
<dbReference type="InterPro" id="IPR008250">
    <property type="entry name" value="ATPase_P-typ_transduc_dom_A_sf"/>
</dbReference>
<dbReference type="RefSeq" id="WP_205349437.1">
    <property type="nucleotide sequence ID" value="NZ_JAFEUP010000005.1"/>
</dbReference>
<feature type="transmembrane region" description="Helical" evidence="9">
    <location>
        <begin position="727"/>
        <end position="748"/>
    </location>
</feature>
<dbReference type="InterPro" id="IPR023299">
    <property type="entry name" value="ATPase_P-typ_cyto_dom_N"/>
</dbReference>
<feature type="transmembrane region" description="Helical" evidence="9">
    <location>
        <begin position="69"/>
        <end position="85"/>
    </location>
</feature>
<dbReference type="Proteomes" id="UP000717995">
    <property type="component" value="Unassembled WGS sequence"/>
</dbReference>
<dbReference type="InterPro" id="IPR050510">
    <property type="entry name" value="Cation_transp_ATPase_P-type"/>
</dbReference>
<dbReference type="Pfam" id="PF08282">
    <property type="entry name" value="Hydrolase_3"/>
    <property type="match status" value="1"/>
</dbReference>
<dbReference type="SUPFAM" id="SSF56784">
    <property type="entry name" value="HAD-like"/>
    <property type="match status" value="1"/>
</dbReference>
<dbReference type="Pfam" id="PF00122">
    <property type="entry name" value="E1-E2_ATPase"/>
    <property type="match status" value="1"/>
</dbReference>
<organism evidence="11 12">
    <name type="scientific">Zestomonas insulae</name>
    <dbReference type="NCBI Taxonomy" id="2809017"/>
    <lineage>
        <taxon>Bacteria</taxon>
        <taxon>Pseudomonadati</taxon>
        <taxon>Pseudomonadota</taxon>
        <taxon>Gammaproteobacteria</taxon>
        <taxon>Pseudomonadales</taxon>
        <taxon>Pseudomonadaceae</taxon>
        <taxon>Zestomonas</taxon>
    </lineage>
</organism>
<keyword evidence="6" id="KW-1278">Translocase</keyword>
<dbReference type="SUPFAM" id="SSF81653">
    <property type="entry name" value="Calcium ATPase, transduction domain A"/>
    <property type="match status" value="1"/>
</dbReference>
<dbReference type="Pfam" id="PF00689">
    <property type="entry name" value="Cation_ATPase_C"/>
    <property type="match status" value="1"/>
</dbReference>
<dbReference type="PRINTS" id="PR00120">
    <property type="entry name" value="HATPASE"/>
</dbReference>
<dbReference type="Pfam" id="PF00690">
    <property type="entry name" value="Cation_ATPase_N"/>
    <property type="match status" value="1"/>
</dbReference>
<feature type="transmembrane region" description="Helical" evidence="9">
    <location>
        <begin position="769"/>
        <end position="792"/>
    </location>
</feature>
<feature type="transmembrane region" description="Helical" evidence="9">
    <location>
        <begin position="832"/>
        <end position="857"/>
    </location>
</feature>
<dbReference type="SUPFAM" id="SSF81660">
    <property type="entry name" value="Metal cation-transporting ATPase, ATP-binding domain N"/>
    <property type="match status" value="1"/>
</dbReference>
<feature type="transmembrane region" description="Helical" evidence="9">
    <location>
        <begin position="804"/>
        <end position="820"/>
    </location>
</feature>
<dbReference type="SFLD" id="SFLDF00027">
    <property type="entry name" value="p-type_atpase"/>
    <property type="match status" value="1"/>
</dbReference>
<dbReference type="Gene3D" id="3.40.1110.10">
    <property type="entry name" value="Calcium-transporting ATPase, cytoplasmic domain N"/>
    <property type="match status" value="1"/>
</dbReference>
<dbReference type="EMBL" id="JAFEUP010000005">
    <property type="protein sequence ID" value="MBM7062243.1"/>
    <property type="molecule type" value="Genomic_DNA"/>
</dbReference>
<dbReference type="Pfam" id="PF13246">
    <property type="entry name" value="Cation_ATPase"/>
    <property type="match status" value="1"/>
</dbReference>
<feature type="domain" description="Cation-transporting P-type ATPase N-terminal" evidence="10">
    <location>
        <begin position="13"/>
        <end position="86"/>
    </location>
</feature>
<accession>A0ABS2IJ95</accession>
<feature type="transmembrane region" description="Helical" evidence="9">
    <location>
        <begin position="254"/>
        <end position="272"/>
    </location>
</feature>
<comment type="similarity">
    <text evidence="2">Belongs to the cation transport ATPase (P-type) (TC 3.A.3) family. Type IIA subfamily.</text>
</comment>
<evidence type="ECO:0000256" key="8">
    <source>
        <dbReference type="ARBA" id="ARBA00023136"/>
    </source>
</evidence>
<dbReference type="CDD" id="cd02080">
    <property type="entry name" value="P-type_ATPase_cation"/>
    <property type="match status" value="1"/>
</dbReference>
<dbReference type="PRINTS" id="PR00119">
    <property type="entry name" value="CATATPASE"/>
</dbReference>
<dbReference type="Gene3D" id="1.20.1110.10">
    <property type="entry name" value="Calcium-transporting ATPase, transmembrane domain"/>
    <property type="match status" value="1"/>
</dbReference>
<comment type="caution">
    <text evidence="11">The sequence shown here is derived from an EMBL/GenBank/DDBJ whole genome shotgun (WGS) entry which is preliminary data.</text>
</comment>
<dbReference type="SUPFAM" id="SSF81665">
    <property type="entry name" value="Calcium ATPase, transmembrane domain M"/>
    <property type="match status" value="1"/>
</dbReference>
<dbReference type="NCBIfam" id="TIGR01494">
    <property type="entry name" value="ATPase_P-type"/>
    <property type="match status" value="2"/>
</dbReference>
<keyword evidence="8 9" id="KW-0472">Membrane</keyword>
<dbReference type="InterPro" id="IPR036412">
    <property type="entry name" value="HAD-like_sf"/>
</dbReference>
<evidence type="ECO:0000256" key="6">
    <source>
        <dbReference type="ARBA" id="ARBA00022967"/>
    </source>
</evidence>
<dbReference type="InterPro" id="IPR023214">
    <property type="entry name" value="HAD_sf"/>
</dbReference>
<dbReference type="Gene3D" id="3.40.50.1000">
    <property type="entry name" value="HAD superfamily/HAD-like"/>
    <property type="match status" value="1"/>
</dbReference>
<feature type="transmembrane region" description="Helical" evidence="9">
    <location>
        <begin position="697"/>
        <end position="721"/>
    </location>
</feature>
<dbReference type="InterPro" id="IPR004014">
    <property type="entry name" value="ATPase_P-typ_cation-transptr_N"/>
</dbReference>
<reference evidence="11 12" key="1">
    <citation type="submission" date="2021-02" db="EMBL/GenBank/DDBJ databases">
        <authorList>
            <person name="Lee D.-H."/>
        </authorList>
    </citation>
    <scope>NUCLEOTIDE SEQUENCE [LARGE SCALE GENOMIC DNA]</scope>
    <source>
        <strain evidence="11 12">UL073</strain>
    </source>
</reference>
<sequence>MGSLQPHQHSTGLWYRKSVDQTLAELQTGTRGLTPDEAQARLLRVGANALPAKAVDPAWLRFARHFHDVLIYILLAAALATALMGHWTDTLVILAVAVINAAIGFFQENKAERSLAALRGMLSSSAHVIRDGAKLEIDAAELVPGDIIVLRPGDKIPADVRLFEVHHLQVEESMLTGESLTVAKHAEALDHEAQLADRTNLGYSGTSVSAGNAKGVVIGTGAATELGKINRMIATVDETETPLLRQIAQLGKRIFQLIIGMMLALFVIGFFWHDYPFGELLLSLISLAVASVPEGLPAIVSIILSLGVQRMARNKAIIRKLPTVETLGAMSVICSDKTGTLTMNEMTAKQVLTASASYAVEGQSYEPKGRITLAGATEPLDWAAHGNLAAFIRAVDICNDSSLQRDDSGRWSVVGGPTEGALKVLARKAELAEIEVRRLGKIPFDSAYKYMARRCDVDGEPLIYLKGAPDVLLRMCEQQFGSAGVEPLDRAYWEREMSHIASQGLRMLAAAYKPVPGAGGDIDHPDVQQGMVFLGVAGLMDPPRPEAIEAIAMCRQAGIQVKMITGDHPDTAVAIAGMLGMGNDLRAMTGQELEATDDEALKAVAMQYSVFARTSPEHKLRLVRALQANEQVVGMTGDGVNDAPALKQADVGIAMGIKGTEVTKEAADMVLTDDNFSTIANAVREGRRVYDNLKKTVLFVLPTNLAQGLIIVMAILAGAVVPLSPLQILWMNMATSTTLSFALAFEPGEAGMMRRAPRNAHESILNGFAVWRVFFVGGLLAAAAFLVEAWMLGQGQDTDHIRTMVLHTLVTAQWAYLFNCRLQERFSLNAALLRNGALLTVTLALVLLQCLVLYVPFMQTAFHTVPLSFGNWLAALGIGVLVFFVVELEKLVIRRWRARH</sequence>
<feature type="transmembrane region" description="Helical" evidence="9">
    <location>
        <begin position="869"/>
        <end position="888"/>
    </location>
</feature>
<evidence type="ECO:0000256" key="2">
    <source>
        <dbReference type="ARBA" id="ARBA00005675"/>
    </source>
</evidence>
<dbReference type="InterPro" id="IPR006068">
    <property type="entry name" value="ATPase_P-typ_cation-transptr_C"/>
</dbReference>
<dbReference type="InterPro" id="IPR001757">
    <property type="entry name" value="P_typ_ATPase"/>
</dbReference>
<evidence type="ECO:0000313" key="11">
    <source>
        <dbReference type="EMBL" id="MBM7062243.1"/>
    </source>
</evidence>
<dbReference type="Gene3D" id="2.70.150.10">
    <property type="entry name" value="Calcium-transporting ATPase, cytoplasmic transduction domain A"/>
    <property type="match status" value="1"/>
</dbReference>
<dbReference type="PANTHER" id="PTHR43294:SF20">
    <property type="entry name" value="P-TYPE ATPASE"/>
    <property type="match status" value="1"/>
</dbReference>
<dbReference type="InterPro" id="IPR018303">
    <property type="entry name" value="ATPase_P-typ_P_site"/>
</dbReference>
<protein>
    <submittedName>
        <fullName evidence="11">Cation-transporting P-type ATPase</fullName>
    </submittedName>
</protein>
<feature type="transmembrane region" description="Helical" evidence="9">
    <location>
        <begin position="284"/>
        <end position="308"/>
    </location>
</feature>
<keyword evidence="5" id="KW-0067">ATP-binding</keyword>
<dbReference type="InterPro" id="IPR044492">
    <property type="entry name" value="P_typ_ATPase_HD_dom"/>
</dbReference>
<dbReference type="InterPro" id="IPR059000">
    <property type="entry name" value="ATPase_P-type_domA"/>
</dbReference>
<dbReference type="PROSITE" id="PS00154">
    <property type="entry name" value="ATPASE_E1_E2"/>
    <property type="match status" value="1"/>
</dbReference>
<dbReference type="SFLD" id="SFLDG00002">
    <property type="entry name" value="C1.7:_P-type_atpase_like"/>
    <property type="match status" value="1"/>
</dbReference>
<keyword evidence="12" id="KW-1185">Reference proteome</keyword>
<dbReference type="PANTHER" id="PTHR43294">
    <property type="entry name" value="SODIUM/POTASSIUM-TRANSPORTING ATPASE SUBUNIT ALPHA"/>
    <property type="match status" value="1"/>
</dbReference>
<gene>
    <name evidence="11" type="ORF">JQX08_16150</name>
</gene>
<evidence type="ECO:0000256" key="9">
    <source>
        <dbReference type="SAM" id="Phobius"/>
    </source>
</evidence>
<proteinExistence type="inferred from homology"/>
<keyword evidence="4" id="KW-0547">Nucleotide-binding</keyword>
<evidence type="ECO:0000256" key="3">
    <source>
        <dbReference type="ARBA" id="ARBA00022692"/>
    </source>
</evidence>
<evidence type="ECO:0000256" key="5">
    <source>
        <dbReference type="ARBA" id="ARBA00022840"/>
    </source>
</evidence>
<keyword evidence="3 9" id="KW-0812">Transmembrane</keyword>
<dbReference type="InterPro" id="IPR023298">
    <property type="entry name" value="ATPase_P-typ_TM_dom_sf"/>
</dbReference>
<comment type="subcellular location">
    <subcellularLocation>
        <location evidence="1">Membrane</location>
        <topology evidence="1">Multi-pass membrane protein</topology>
    </subcellularLocation>
</comment>
<dbReference type="SFLD" id="SFLDS00003">
    <property type="entry name" value="Haloacid_Dehalogenase"/>
    <property type="match status" value="1"/>
</dbReference>
<evidence type="ECO:0000256" key="7">
    <source>
        <dbReference type="ARBA" id="ARBA00022989"/>
    </source>
</evidence>